<reference evidence="3" key="3">
    <citation type="submission" date="2015-06" db="UniProtKB">
        <authorList>
            <consortium name="EnsemblMetazoa"/>
        </authorList>
    </citation>
    <scope>IDENTIFICATION</scope>
</reference>
<dbReference type="OrthoDB" id="6146569at2759"/>
<keyword evidence="4" id="KW-1185">Reference proteome</keyword>
<gene>
    <name evidence="2" type="ORF">CAPTEDRAFT_212567</name>
</gene>
<dbReference type="EMBL" id="AMQN01006354">
    <property type="status" value="NOT_ANNOTATED_CDS"/>
    <property type="molecule type" value="Genomic_DNA"/>
</dbReference>
<evidence type="ECO:0000256" key="1">
    <source>
        <dbReference type="SAM" id="MobiDB-lite"/>
    </source>
</evidence>
<feature type="region of interest" description="Disordered" evidence="1">
    <location>
        <begin position="1"/>
        <end position="29"/>
    </location>
</feature>
<dbReference type="Proteomes" id="UP000014760">
    <property type="component" value="Unassembled WGS sequence"/>
</dbReference>
<proteinExistence type="predicted"/>
<reference evidence="4" key="1">
    <citation type="submission" date="2012-12" db="EMBL/GenBank/DDBJ databases">
        <authorList>
            <person name="Hellsten U."/>
            <person name="Grimwood J."/>
            <person name="Chapman J.A."/>
            <person name="Shapiro H."/>
            <person name="Aerts A."/>
            <person name="Otillar R.P."/>
            <person name="Terry A.Y."/>
            <person name="Boore J.L."/>
            <person name="Simakov O."/>
            <person name="Marletaz F."/>
            <person name="Cho S.-J."/>
            <person name="Edsinger-Gonzales E."/>
            <person name="Havlak P."/>
            <person name="Kuo D.-H."/>
            <person name="Larsson T."/>
            <person name="Lv J."/>
            <person name="Arendt D."/>
            <person name="Savage R."/>
            <person name="Osoegawa K."/>
            <person name="de Jong P."/>
            <person name="Lindberg D.R."/>
            <person name="Seaver E.C."/>
            <person name="Weisblat D.A."/>
            <person name="Putnam N.H."/>
            <person name="Grigoriev I.V."/>
            <person name="Rokhsar D.S."/>
        </authorList>
    </citation>
    <scope>NUCLEOTIDE SEQUENCE</scope>
    <source>
        <strain evidence="4">I ESC-2004</strain>
    </source>
</reference>
<dbReference type="HOGENOM" id="CLU_1512027_0_0_1"/>
<dbReference type="PANTHER" id="PTHR34415">
    <property type="entry name" value="INTEGRASE CATALYTIC DOMAIN-CONTAINING PROTEIN"/>
    <property type="match status" value="1"/>
</dbReference>
<dbReference type="EnsemblMetazoa" id="CapteT212567">
    <property type="protein sequence ID" value="CapteP212567"/>
    <property type="gene ID" value="CapteG212567"/>
</dbReference>
<dbReference type="AlphaFoldDB" id="R7UTV4"/>
<dbReference type="PANTHER" id="PTHR34415:SF1">
    <property type="entry name" value="INTEGRASE CATALYTIC DOMAIN-CONTAINING PROTEIN"/>
    <property type="match status" value="1"/>
</dbReference>
<feature type="compositionally biased region" description="Basic and acidic residues" evidence="1">
    <location>
        <begin position="15"/>
        <end position="24"/>
    </location>
</feature>
<evidence type="ECO:0000313" key="3">
    <source>
        <dbReference type="EnsemblMetazoa" id="CapteP212567"/>
    </source>
</evidence>
<name>R7UTV4_CAPTE</name>
<sequence length="178" mass="20149">MANMKMDMAAYPHQAPEKREKESTQKPSTCMRGSKNCISTFKFIFGGKVSTISCMETLINESAVSNVFQVVAYNDGRVIVPIRDWQTFLSPHGKALKGIKALHHLRFTSAELGIFFYRQRPGDTEESFRILSTAISTSSPLPLSSPGLDLKRQKYLYQKILPFVPEKHQDTLLLHSRL</sequence>
<evidence type="ECO:0000313" key="4">
    <source>
        <dbReference type="Proteomes" id="UP000014760"/>
    </source>
</evidence>
<protein>
    <submittedName>
        <fullName evidence="2 3">Uncharacterized protein</fullName>
    </submittedName>
</protein>
<evidence type="ECO:0000313" key="2">
    <source>
        <dbReference type="EMBL" id="ELU09553.1"/>
    </source>
</evidence>
<accession>R7UTV4</accession>
<dbReference type="EMBL" id="KB298168">
    <property type="protein sequence ID" value="ELU09553.1"/>
    <property type="molecule type" value="Genomic_DNA"/>
</dbReference>
<organism evidence="2">
    <name type="scientific">Capitella teleta</name>
    <name type="common">Polychaete worm</name>
    <dbReference type="NCBI Taxonomy" id="283909"/>
    <lineage>
        <taxon>Eukaryota</taxon>
        <taxon>Metazoa</taxon>
        <taxon>Spiralia</taxon>
        <taxon>Lophotrochozoa</taxon>
        <taxon>Annelida</taxon>
        <taxon>Polychaeta</taxon>
        <taxon>Sedentaria</taxon>
        <taxon>Scolecida</taxon>
        <taxon>Capitellidae</taxon>
        <taxon>Capitella</taxon>
    </lineage>
</organism>
<reference evidence="2 4" key="2">
    <citation type="journal article" date="2013" name="Nature">
        <title>Insights into bilaterian evolution from three spiralian genomes.</title>
        <authorList>
            <person name="Simakov O."/>
            <person name="Marletaz F."/>
            <person name="Cho S.J."/>
            <person name="Edsinger-Gonzales E."/>
            <person name="Havlak P."/>
            <person name="Hellsten U."/>
            <person name="Kuo D.H."/>
            <person name="Larsson T."/>
            <person name="Lv J."/>
            <person name="Arendt D."/>
            <person name="Savage R."/>
            <person name="Osoegawa K."/>
            <person name="de Jong P."/>
            <person name="Grimwood J."/>
            <person name="Chapman J.A."/>
            <person name="Shapiro H."/>
            <person name="Aerts A."/>
            <person name="Otillar R.P."/>
            <person name="Terry A.Y."/>
            <person name="Boore J.L."/>
            <person name="Grigoriev I.V."/>
            <person name="Lindberg D.R."/>
            <person name="Seaver E.C."/>
            <person name="Weisblat D.A."/>
            <person name="Putnam N.H."/>
            <person name="Rokhsar D.S."/>
        </authorList>
    </citation>
    <scope>NUCLEOTIDE SEQUENCE</scope>
    <source>
        <strain evidence="2 4">I ESC-2004</strain>
    </source>
</reference>